<dbReference type="Gene3D" id="2.10.50.10">
    <property type="entry name" value="Tumor Necrosis Factor Receptor, subunit A, domain 2"/>
    <property type="match status" value="2"/>
</dbReference>
<keyword evidence="1" id="KW-0812">Transmembrane</keyword>
<comment type="caution">
    <text evidence="3">The sequence shown here is derived from an EMBL/GenBank/DDBJ whole genome shotgun (WGS) entry which is preliminary data.</text>
</comment>
<sequence length="915" mass="98792">MVQTESRDVGRGSNIEEKEILLGNNRIDSSPQETALENSKVVQARDEDDILYSAARNRQERSRHYLCIHGPKQFGRPVKGSWIHAFGSTGLICGFCLFVLVAFLCEDLYATVAPLPQTWRDALAAAPGHALDALVYIMASVGVLAVVAYAVNLSNPRFLSIGRFRLTRKHVMLFNAIMLNTFMMTGAIAQETRNVTDTSGLCNAVSYQIGGSSALDTSGTTAISGSANNYYCYEVCRRGSYNPTLGASDSCESCPAGKTNAVEGSTSCAITVRNAADQDDLFNAISKTGNNIIRNGDKVNIAEDSFTCNSVGSNCYTSSYMFFLENLFGWIECASDNADCVLDGESTRTVIFVDGTWGQALTLRALTFKHGTRAAYIRSGAKVDIALCIFSGCSTGAIYVTDSSTNINVYASRFIGNTGASGSLEDINRISGTITIHDACPYPYNANTPTRGKHSGSGVSSCQACAAGRYLINPATAEESSACAICPQGSYADNEATVSCTTCPAGRFNADNSSSPDLHSSISGIAATTCDWCDIGKFASGTNNTVCTYCDDKDVLKGSTTKYTGSNSSSACECEAGEYKNDKTNTCEAVFEGVSTSVAGQTVPTMTLEEGCMTTTSFYDTLLVYTGFPIFVILVLGLSYVCVSNQTLKNALFEAVLATTFLILPSVSVKIFSTFACHDFDDGTSYLKVDYSLSCRAAEYSFYRLYAAGMVLVYPLGIPFSYWLLLFRRRKQLDGGQTVKEEGMAEDQALKEALKEREENEALDPNLKALGFLYEQYEPKYYWFEVFETLRKLALTGFLVFMVPGTAAQILLSLIINLASMRVYSGKKPFIEDFYDGFSEVAQWQLFFTLLGALAMKVNLDDASLSTRAYFDYILTGMQFVPLFLVTAFYAAHAGGRVKMSNADALGGGGGGAGG</sequence>
<feature type="transmembrane region" description="Helical" evidence="1">
    <location>
        <begin position="622"/>
        <end position="643"/>
    </location>
</feature>
<feature type="domain" description="Tyrosine-protein kinase ephrin type A/B receptor-like" evidence="2">
    <location>
        <begin position="478"/>
        <end position="510"/>
    </location>
</feature>
<evidence type="ECO:0000313" key="4">
    <source>
        <dbReference type="Proteomes" id="UP001165082"/>
    </source>
</evidence>
<evidence type="ECO:0000313" key="3">
    <source>
        <dbReference type="EMBL" id="GMH50067.1"/>
    </source>
</evidence>
<accession>A0A9W6Z8R0</accession>
<dbReference type="AlphaFoldDB" id="A0A9W6Z8R0"/>
<feature type="transmembrane region" description="Helical" evidence="1">
    <location>
        <begin position="133"/>
        <end position="151"/>
    </location>
</feature>
<reference evidence="3" key="1">
    <citation type="submission" date="2022-07" db="EMBL/GenBank/DDBJ databases">
        <title>Genome analysis of Parmales, a sister group of diatoms, reveals the evolutionary specialization of diatoms from phago-mixotrophs to photoautotrophs.</title>
        <authorList>
            <person name="Ban H."/>
            <person name="Sato S."/>
            <person name="Yoshikawa S."/>
            <person name="Kazumasa Y."/>
            <person name="Nakamura Y."/>
            <person name="Ichinomiya M."/>
            <person name="Saitoh K."/>
            <person name="Sato N."/>
            <person name="Blanc-Mathieu R."/>
            <person name="Endo H."/>
            <person name="Kuwata A."/>
            <person name="Ogata H."/>
        </authorList>
    </citation>
    <scope>NUCLEOTIDE SEQUENCE</scope>
</reference>
<feature type="transmembrane region" description="Helical" evidence="1">
    <location>
        <begin position="655"/>
        <end position="676"/>
    </location>
</feature>
<protein>
    <recommendedName>
        <fullName evidence="2">Tyrosine-protein kinase ephrin type A/B receptor-like domain-containing protein</fullName>
    </recommendedName>
</protein>
<dbReference type="Proteomes" id="UP001165082">
    <property type="component" value="Unassembled WGS sequence"/>
</dbReference>
<evidence type="ECO:0000259" key="2">
    <source>
        <dbReference type="Pfam" id="PF07699"/>
    </source>
</evidence>
<dbReference type="EMBL" id="BRXZ01003219">
    <property type="protein sequence ID" value="GMH50067.1"/>
    <property type="molecule type" value="Genomic_DNA"/>
</dbReference>
<feature type="non-terminal residue" evidence="3">
    <location>
        <position position="915"/>
    </location>
</feature>
<keyword evidence="1" id="KW-1133">Transmembrane helix</keyword>
<feature type="transmembrane region" description="Helical" evidence="1">
    <location>
        <begin position="870"/>
        <end position="892"/>
    </location>
</feature>
<dbReference type="Pfam" id="PF07699">
    <property type="entry name" value="Ephrin_rec_like"/>
    <property type="match status" value="1"/>
</dbReference>
<feature type="transmembrane region" description="Helical" evidence="1">
    <location>
        <begin position="841"/>
        <end position="858"/>
    </location>
</feature>
<name>A0A9W6Z8R0_9STRA</name>
<dbReference type="PANTHER" id="PTHR11319:SF35">
    <property type="entry name" value="OUTER MEMBRANE PROTEIN PMPC-RELATED"/>
    <property type="match status" value="1"/>
</dbReference>
<dbReference type="OrthoDB" id="194878at2759"/>
<evidence type="ECO:0000256" key="1">
    <source>
        <dbReference type="SAM" id="Phobius"/>
    </source>
</evidence>
<feature type="transmembrane region" description="Helical" evidence="1">
    <location>
        <begin position="703"/>
        <end position="725"/>
    </location>
</feature>
<feature type="transmembrane region" description="Helical" evidence="1">
    <location>
        <begin position="798"/>
        <end position="821"/>
    </location>
</feature>
<gene>
    <name evidence="3" type="ORF">TrRE_jg13386</name>
</gene>
<dbReference type="SUPFAM" id="SSF51126">
    <property type="entry name" value="Pectin lyase-like"/>
    <property type="match status" value="1"/>
</dbReference>
<feature type="transmembrane region" description="Helical" evidence="1">
    <location>
        <begin position="82"/>
        <end position="104"/>
    </location>
</feature>
<organism evidence="3 4">
    <name type="scientific">Triparma retinervis</name>
    <dbReference type="NCBI Taxonomy" id="2557542"/>
    <lineage>
        <taxon>Eukaryota</taxon>
        <taxon>Sar</taxon>
        <taxon>Stramenopiles</taxon>
        <taxon>Ochrophyta</taxon>
        <taxon>Bolidophyceae</taxon>
        <taxon>Parmales</taxon>
        <taxon>Triparmaceae</taxon>
        <taxon>Triparma</taxon>
    </lineage>
</organism>
<feature type="transmembrane region" description="Helical" evidence="1">
    <location>
        <begin position="171"/>
        <end position="189"/>
    </location>
</feature>
<proteinExistence type="predicted"/>
<dbReference type="InterPro" id="IPR011050">
    <property type="entry name" value="Pectin_lyase_fold/virulence"/>
</dbReference>
<dbReference type="InterPro" id="IPR011641">
    <property type="entry name" value="Tyr-kin_ephrin_A/B_rcpt-like"/>
</dbReference>
<keyword evidence="1" id="KW-0472">Membrane</keyword>
<dbReference type="PANTHER" id="PTHR11319">
    <property type="entry name" value="G PROTEIN-COUPLED RECEPTOR-RELATED"/>
    <property type="match status" value="1"/>
</dbReference>
<dbReference type="SMART" id="SM01411">
    <property type="entry name" value="Ephrin_rec_like"/>
    <property type="match status" value="3"/>
</dbReference>
<keyword evidence="4" id="KW-1185">Reference proteome</keyword>